<sequence>MSVATAPQARHGSGAGTERVALHVLGAISLSHLLNDLIQAVVPAIYPVLKRDFRLDFAQIGLITFCFYAVSSLIQPLVGLYADRRPLPFSLAAGMGASLVGLLLLSTAWSYPVILAAAMLVGLGSAVFHPEASRVARMASGGRHGLAQSLFQVGGNAGTALGPLMAALVVVPRGQGGVAWFSLAALAAIVVLALVGRWYGAQVARARAGAAAPSRASPPGRRQLVLALLVLGVLIFSKFFYTTSISTYYAFFLMDRFGVPVQQAQFFLFLYLAAVAAGTIAGGPLGDRFGRKPVIWFSILGAAPFTLALPWASLAWTPALTMIIGFIMASAFPAIVVYAQELLPGRVGMISGLFFGFAFGMGGLGAALLGQLADAAGIATVYRICAFLPLAGLLAWFLPSGRRGAGARA</sequence>
<feature type="transmembrane region" description="Helical" evidence="4">
    <location>
        <begin position="319"/>
        <end position="338"/>
    </location>
</feature>
<keyword evidence="1 4" id="KW-0812">Transmembrane</keyword>
<feature type="transmembrane region" description="Helical" evidence="4">
    <location>
        <begin position="150"/>
        <end position="171"/>
    </location>
</feature>
<dbReference type="RefSeq" id="WP_376832232.1">
    <property type="nucleotide sequence ID" value="NZ_JBHLWR010000006.1"/>
</dbReference>
<evidence type="ECO:0000313" key="7">
    <source>
        <dbReference type="Proteomes" id="UP001595536"/>
    </source>
</evidence>
<evidence type="ECO:0000256" key="4">
    <source>
        <dbReference type="SAM" id="Phobius"/>
    </source>
</evidence>
<organism evidence="6 7">
    <name type="scientific">Camelimonas abortus</name>
    <dbReference type="NCBI Taxonomy" id="1017184"/>
    <lineage>
        <taxon>Bacteria</taxon>
        <taxon>Pseudomonadati</taxon>
        <taxon>Pseudomonadota</taxon>
        <taxon>Alphaproteobacteria</taxon>
        <taxon>Hyphomicrobiales</taxon>
        <taxon>Chelatococcaceae</taxon>
        <taxon>Camelimonas</taxon>
    </lineage>
</organism>
<proteinExistence type="predicted"/>
<feature type="transmembrane region" description="Helical" evidence="4">
    <location>
        <begin position="294"/>
        <end position="313"/>
    </location>
</feature>
<dbReference type="PROSITE" id="PS50850">
    <property type="entry name" value="MFS"/>
    <property type="match status" value="1"/>
</dbReference>
<dbReference type="PANTHER" id="PTHR43129:SF1">
    <property type="entry name" value="FOSMIDOMYCIN RESISTANCE PROTEIN"/>
    <property type="match status" value="1"/>
</dbReference>
<evidence type="ECO:0000259" key="5">
    <source>
        <dbReference type="PROSITE" id="PS50850"/>
    </source>
</evidence>
<evidence type="ECO:0000256" key="2">
    <source>
        <dbReference type="ARBA" id="ARBA00022989"/>
    </source>
</evidence>
<feature type="transmembrane region" description="Helical" evidence="4">
    <location>
        <begin position="20"/>
        <end position="46"/>
    </location>
</feature>
<evidence type="ECO:0000256" key="3">
    <source>
        <dbReference type="ARBA" id="ARBA00023136"/>
    </source>
</evidence>
<dbReference type="CDD" id="cd17478">
    <property type="entry name" value="MFS_FsR"/>
    <property type="match status" value="1"/>
</dbReference>
<keyword evidence="2 4" id="KW-1133">Transmembrane helix</keyword>
<keyword evidence="7" id="KW-1185">Reference proteome</keyword>
<feature type="transmembrane region" description="Helical" evidence="4">
    <location>
        <begin position="375"/>
        <end position="398"/>
    </location>
</feature>
<feature type="transmembrane region" description="Helical" evidence="4">
    <location>
        <begin position="87"/>
        <end position="105"/>
    </location>
</feature>
<feature type="transmembrane region" description="Helical" evidence="4">
    <location>
        <begin position="224"/>
        <end position="251"/>
    </location>
</feature>
<dbReference type="InterPro" id="IPR020846">
    <property type="entry name" value="MFS_dom"/>
</dbReference>
<dbReference type="SUPFAM" id="SSF103473">
    <property type="entry name" value="MFS general substrate transporter"/>
    <property type="match status" value="1"/>
</dbReference>
<dbReference type="InterPro" id="IPR011701">
    <property type="entry name" value="MFS"/>
</dbReference>
<keyword evidence="3 4" id="KW-0472">Membrane</keyword>
<dbReference type="PANTHER" id="PTHR43129">
    <property type="entry name" value="FOSMIDOMYCIN RESISTANCE PROTEIN"/>
    <property type="match status" value="1"/>
</dbReference>
<comment type="caution">
    <text evidence="6">The sequence shown here is derived from an EMBL/GenBank/DDBJ whole genome shotgun (WGS) entry which is preliminary data.</text>
</comment>
<feature type="transmembrane region" description="Helical" evidence="4">
    <location>
        <begin position="177"/>
        <end position="199"/>
    </location>
</feature>
<feature type="domain" description="Major facilitator superfamily (MFS) profile" evidence="5">
    <location>
        <begin position="24"/>
        <end position="403"/>
    </location>
</feature>
<dbReference type="InterPro" id="IPR036259">
    <property type="entry name" value="MFS_trans_sf"/>
</dbReference>
<accession>A0ABV7LHM9</accession>
<evidence type="ECO:0000313" key="6">
    <source>
        <dbReference type="EMBL" id="MFC3267044.1"/>
    </source>
</evidence>
<gene>
    <name evidence="6" type="ORF">ACFOEX_11880</name>
</gene>
<dbReference type="Gene3D" id="1.20.1250.20">
    <property type="entry name" value="MFS general substrate transporter like domains"/>
    <property type="match status" value="2"/>
</dbReference>
<feature type="transmembrane region" description="Helical" evidence="4">
    <location>
        <begin position="58"/>
        <end position="80"/>
    </location>
</feature>
<protein>
    <submittedName>
        <fullName evidence="6">MFS transporter</fullName>
    </submittedName>
</protein>
<feature type="transmembrane region" description="Helical" evidence="4">
    <location>
        <begin position="350"/>
        <end position="369"/>
    </location>
</feature>
<feature type="transmembrane region" description="Helical" evidence="4">
    <location>
        <begin position="111"/>
        <end position="129"/>
    </location>
</feature>
<feature type="transmembrane region" description="Helical" evidence="4">
    <location>
        <begin position="263"/>
        <end position="282"/>
    </location>
</feature>
<name>A0ABV7LHM9_9HYPH</name>
<dbReference type="Proteomes" id="UP001595536">
    <property type="component" value="Unassembled WGS sequence"/>
</dbReference>
<dbReference type="Pfam" id="PF07690">
    <property type="entry name" value="MFS_1"/>
    <property type="match status" value="1"/>
</dbReference>
<dbReference type="EMBL" id="JBHRUV010000074">
    <property type="protein sequence ID" value="MFC3267044.1"/>
    <property type="molecule type" value="Genomic_DNA"/>
</dbReference>
<evidence type="ECO:0000256" key="1">
    <source>
        <dbReference type="ARBA" id="ARBA00022692"/>
    </source>
</evidence>
<reference evidence="7" key="1">
    <citation type="journal article" date="2019" name="Int. J. Syst. Evol. Microbiol.">
        <title>The Global Catalogue of Microorganisms (GCM) 10K type strain sequencing project: providing services to taxonomists for standard genome sequencing and annotation.</title>
        <authorList>
            <consortium name="The Broad Institute Genomics Platform"/>
            <consortium name="The Broad Institute Genome Sequencing Center for Infectious Disease"/>
            <person name="Wu L."/>
            <person name="Ma J."/>
        </authorList>
    </citation>
    <scope>NUCLEOTIDE SEQUENCE [LARGE SCALE GENOMIC DNA]</scope>
    <source>
        <strain evidence="7">CCM 7941</strain>
    </source>
</reference>